<proteinExistence type="predicted"/>
<feature type="transmembrane region" description="Helical" evidence="1">
    <location>
        <begin position="97"/>
        <end position="121"/>
    </location>
</feature>
<protein>
    <recommendedName>
        <fullName evidence="2">CAAX prenyl protease 2/Lysostaphin resistance protein A-like domain-containing protein</fullName>
    </recommendedName>
</protein>
<dbReference type="Pfam" id="PF02517">
    <property type="entry name" value="Rce1-like"/>
    <property type="match status" value="1"/>
</dbReference>
<gene>
    <name evidence="3" type="ORF">tloyanaT_30670</name>
</gene>
<dbReference type="InterPro" id="IPR052710">
    <property type="entry name" value="CAAX_protease"/>
</dbReference>
<evidence type="ECO:0000313" key="4">
    <source>
        <dbReference type="Proteomes" id="UP001157134"/>
    </source>
</evidence>
<reference evidence="3 4" key="1">
    <citation type="submission" date="2023-03" db="EMBL/GenBank/DDBJ databases">
        <title>Thalassotalea loyana LMG 22536T draft genome sequence.</title>
        <authorList>
            <person name="Sawabe T."/>
        </authorList>
    </citation>
    <scope>NUCLEOTIDE SEQUENCE [LARGE SCALE GENOMIC DNA]</scope>
    <source>
        <strain evidence="3 4">LMG 22536</strain>
    </source>
</reference>
<dbReference type="EMBL" id="BSSV01000007">
    <property type="protein sequence ID" value="GLX86814.1"/>
    <property type="molecule type" value="Genomic_DNA"/>
</dbReference>
<evidence type="ECO:0000313" key="3">
    <source>
        <dbReference type="EMBL" id="GLX86814.1"/>
    </source>
</evidence>
<feature type="transmembrane region" description="Helical" evidence="1">
    <location>
        <begin position="36"/>
        <end position="55"/>
    </location>
</feature>
<name>A0ABQ6HGS0_9GAMM</name>
<keyword evidence="1" id="KW-1133">Transmembrane helix</keyword>
<dbReference type="PANTHER" id="PTHR36435">
    <property type="entry name" value="SLR1288 PROTEIN"/>
    <property type="match status" value="1"/>
</dbReference>
<keyword evidence="1" id="KW-0812">Transmembrane</keyword>
<feature type="domain" description="CAAX prenyl protease 2/Lysostaphin resistance protein A-like" evidence="2">
    <location>
        <begin position="72"/>
        <end position="173"/>
    </location>
</feature>
<dbReference type="Proteomes" id="UP001157134">
    <property type="component" value="Unassembled WGS sequence"/>
</dbReference>
<keyword evidence="1" id="KW-0472">Membrane</keyword>
<feature type="transmembrane region" description="Helical" evidence="1">
    <location>
        <begin position="133"/>
        <end position="153"/>
    </location>
</feature>
<sequence length="230" mass="25865">MAGLFVVFIISWFLLVKLKGESIEAIGLLPTKQRLVEFFAGMFFMASIAVINFVWQADLKGISYSLNPDYTSWELLNGTFWVFRAVMFEELVFRGALLYLLISRLGVVKACLISSVIFGVYHWFSYDIFGSRLILMAYIFLVTGAGGWMFAYAFAKTKSLYAPVGLHLGWNLVTAIVFSSGPIGNQLLIQQGEGNYSSEWATLLFFSLQAVVAPGIVTWYLHRKRKSAND</sequence>
<evidence type="ECO:0000259" key="2">
    <source>
        <dbReference type="Pfam" id="PF02517"/>
    </source>
</evidence>
<evidence type="ECO:0000256" key="1">
    <source>
        <dbReference type="SAM" id="Phobius"/>
    </source>
</evidence>
<comment type="caution">
    <text evidence="3">The sequence shown here is derived from an EMBL/GenBank/DDBJ whole genome shotgun (WGS) entry which is preliminary data.</text>
</comment>
<dbReference type="PANTHER" id="PTHR36435:SF1">
    <property type="entry name" value="CAAX AMINO TERMINAL PROTEASE FAMILY PROTEIN"/>
    <property type="match status" value="1"/>
</dbReference>
<accession>A0ABQ6HGS0</accession>
<organism evidence="3 4">
    <name type="scientific">Thalassotalea loyana</name>
    <dbReference type="NCBI Taxonomy" id="280483"/>
    <lineage>
        <taxon>Bacteria</taxon>
        <taxon>Pseudomonadati</taxon>
        <taxon>Pseudomonadota</taxon>
        <taxon>Gammaproteobacteria</taxon>
        <taxon>Alteromonadales</taxon>
        <taxon>Colwelliaceae</taxon>
        <taxon>Thalassotalea</taxon>
    </lineage>
</organism>
<keyword evidence="4" id="KW-1185">Reference proteome</keyword>
<dbReference type="InterPro" id="IPR003675">
    <property type="entry name" value="Rce1/LyrA-like_dom"/>
</dbReference>
<dbReference type="RefSeq" id="WP_284300212.1">
    <property type="nucleotide sequence ID" value="NZ_BSSV01000007.1"/>
</dbReference>
<feature type="transmembrane region" description="Helical" evidence="1">
    <location>
        <begin position="160"/>
        <end position="180"/>
    </location>
</feature>
<feature type="transmembrane region" description="Helical" evidence="1">
    <location>
        <begin position="200"/>
        <end position="221"/>
    </location>
</feature>